<feature type="modified residue" description="4-aspartylphosphate" evidence="4">
    <location>
        <position position="931"/>
    </location>
</feature>
<keyword evidence="2" id="KW-0902">Two-component regulatory system</keyword>
<feature type="compositionally biased region" description="Basic and acidic residues" evidence="5">
    <location>
        <begin position="347"/>
        <end position="361"/>
    </location>
</feature>
<dbReference type="Proteomes" id="UP000779574">
    <property type="component" value="Unassembled WGS sequence"/>
</dbReference>
<comment type="similarity">
    <text evidence="3">Belongs to the SSK1 family.</text>
</comment>
<dbReference type="InterPro" id="IPR000210">
    <property type="entry name" value="BTB/POZ_dom"/>
</dbReference>
<dbReference type="EMBL" id="JAHFXF010000316">
    <property type="protein sequence ID" value="KAG9690250.1"/>
    <property type="molecule type" value="Genomic_DNA"/>
</dbReference>
<dbReference type="InterPro" id="IPR011333">
    <property type="entry name" value="SKP1/BTB/POZ_sf"/>
</dbReference>
<dbReference type="CDD" id="cd18186">
    <property type="entry name" value="BTB_POZ_ZBTB_KLHL-like"/>
    <property type="match status" value="1"/>
</dbReference>
<dbReference type="PANTHER" id="PTHR42339:SF1">
    <property type="entry name" value="HISTONE H1"/>
    <property type="match status" value="1"/>
</dbReference>
<feature type="compositionally biased region" description="Pro residues" evidence="5">
    <location>
        <begin position="820"/>
        <end position="830"/>
    </location>
</feature>
<feature type="compositionally biased region" description="Basic and acidic residues" evidence="5">
    <location>
        <begin position="1127"/>
        <end position="1141"/>
    </location>
</feature>
<feature type="compositionally biased region" description="Polar residues" evidence="5">
    <location>
        <begin position="752"/>
        <end position="761"/>
    </location>
</feature>
<organism evidence="8 9">
    <name type="scientific">Aureobasidium melanogenum</name>
    <name type="common">Aureobasidium pullulans var. melanogenum</name>
    <dbReference type="NCBI Taxonomy" id="46634"/>
    <lineage>
        <taxon>Eukaryota</taxon>
        <taxon>Fungi</taxon>
        <taxon>Dikarya</taxon>
        <taxon>Ascomycota</taxon>
        <taxon>Pezizomycotina</taxon>
        <taxon>Dothideomycetes</taxon>
        <taxon>Dothideomycetidae</taxon>
        <taxon>Dothideales</taxon>
        <taxon>Saccotheciaceae</taxon>
        <taxon>Aureobasidium</taxon>
    </lineage>
</organism>
<name>A0A9P8J8J6_AURME</name>
<feature type="region of interest" description="Disordered" evidence="5">
    <location>
        <begin position="960"/>
        <end position="991"/>
    </location>
</feature>
<feature type="compositionally biased region" description="Pro residues" evidence="5">
    <location>
        <begin position="804"/>
        <end position="813"/>
    </location>
</feature>
<reference evidence="8" key="1">
    <citation type="journal article" date="2021" name="J Fungi (Basel)">
        <title>Virulence traits and population genomics of the black yeast Aureobasidium melanogenum.</title>
        <authorList>
            <person name="Cernosa A."/>
            <person name="Sun X."/>
            <person name="Gostincar C."/>
            <person name="Fang C."/>
            <person name="Gunde-Cimerman N."/>
            <person name="Song Z."/>
        </authorList>
    </citation>
    <scope>NUCLEOTIDE SEQUENCE</scope>
    <source>
        <strain evidence="8">EXF-9911</strain>
    </source>
</reference>
<dbReference type="SMART" id="SM00225">
    <property type="entry name" value="BTB"/>
    <property type="match status" value="1"/>
</dbReference>
<evidence type="ECO:0000256" key="2">
    <source>
        <dbReference type="ARBA" id="ARBA00023012"/>
    </source>
</evidence>
<evidence type="ECO:0000259" key="6">
    <source>
        <dbReference type="PROSITE" id="PS50097"/>
    </source>
</evidence>
<feature type="compositionally biased region" description="Basic and acidic residues" evidence="5">
    <location>
        <begin position="970"/>
        <end position="989"/>
    </location>
</feature>
<dbReference type="Gene3D" id="3.30.710.10">
    <property type="entry name" value="Potassium Channel Kv1.1, Chain A"/>
    <property type="match status" value="1"/>
</dbReference>
<sequence length="1669" mass="184536">MANLLNILGTDRIPPVFDALTAHLPIKDIVVLTRTCRTLRLLYQKLVSKGAWDINKRLKTFVNDPLEFRKRLAELDGIISGGFALQFMDRVHWDGSDLDVCVQVGEKAETFCRYMEEVEGYDLASRKVGKYNWTHVDMVHQYDKEVDGELVRLEVILTHQHPIHSTLSTYTTALVNVITGDHAYSVFPNATFTKRQTYPTRIPDYFNGVILSQKYKDRGWQFIQRVPKKKRVTAELDLGRRRIGDKHTWKMALSPISDEAADDAAGAVEGLGFEIVKCQGFYDEFELEWLGVAATRQGSSSAEPQPAQRQDHDEAAAGSRSTSRDYGPSAPHIAALKSPSKFSVQDSIREEESDDNFHDAVEASTRPSTLLPASNRNSTSTTAAPALDPQPPPAGEQSVDHRAPSDQRHDISSHLDKPSLILQCATPQKPADLQAEYVVQPAHGPNVPRADKDASASTTSLRPQSAHSRPHSPISLRAQPSPSLPSLPLSLPPKRPSENTVRRQSLLSGANAPIIRALLSPNTVAQFPLPPSTPPATIEASDYFVDTTLPPVPNIASMLTRKVWVKRPNASPTMVTVREDDLVDDVRDLVMRKYGNSLGRTYDSPDLVLRIVSRPDENGKRAPERILSPDEDVCRTLDSYYAGGQTAEEALLIETPARRTPRPSPRIYHGASYAALDDYRPAETGTDYFPPMPAVQLPPNVPGQAPVQQTLHPDPPRSIAVLNTGQIPVLPSPGSVRRHRDPRDPRPKFNRQHTSSPTIMTHNPPATAMPLNASNLAISQHMPTIRQTRPRAGSSVSEQQGHVPPAPSLPTPPATEAVPPVHPGSTPPTPASQGQTTLKPARPRRQRKLTPTDGTPTVKSPNNGAKTPLPPSLLDGAVPPINVLIVEDNIINLRLLEAFMKRLKVRWSTALNGQIAVNKWRTGGFHLVLMDIQMPIMNGLEATKEIRRLERANGIGVFSTASTPAPYTSKGKEQETEPEENKKDDDKLGSDGGLFKSPVIIVALTASSLQSDRHEALAAGCNDFLTKPVNFVWLERKVKEWGCMQALIDFDGWRKWKDFDADKAAKEKKLKRVSRASAEGAPRSPRPPTTTAEAPAQTNTAEKLDAPTENNSAETGNGENPTSGADSEARKDSVPRVDLTKDTPAPTTSADQGTKRTHEESEPVGVPGLSHPLADPLSDYTIVTDSCQVVRNKINRLIESGEMKVTDFCHAIGVSSNAYYNFMHKHGTMKGDECAAYPAAFAFFKEREDAGVKIPTKKKQKTKDDDKGGKAQDDKLDLSDIHLDGEDTDSVPVYDTCDDIRRQITAYLKKPGVTQAQFGRDLLAQYHTDKRPKGISASQMQSFRGKKGPDAGNTSSVFYSAYVFFEKMRIKQGKPKSQKRKEMEEVWGPDGFDTENANKGFLYSSRMVTILAGPNKEKFVVHMPLLCSKSQYFNKALTGSFEESKTGIVRLEDVSPVLFRIVVTWLYNGKIVYTTADEDSNIDQDFAGLDYASIPPETPARAHEDTSTWPRHALVGLYLLADRLDIKMLRINTIDALRGAISRTKRGLDARVYQLIDSNTAANSPLRRFAVDNLVYGVKHSMADWSFWEQIPHDITTEALLTMGERLPHALCDDCHKKGLLFNEIALAADHPCKYKDTKPYSDMCLYHEHADDEEKKACRARRSKTVVK</sequence>
<dbReference type="InterPro" id="IPR001789">
    <property type="entry name" value="Sig_transdc_resp-reg_receiver"/>
</dbReference>
<feature type="compositionally biased region" description="Polar residues" evidence="5">
    <location>
        <begin position="852"/>
        <end position="865"/>
    </location>
</feature>
<evidence type="ECO:0000259" key="7">
    <source>
        <dbReference type="PROSITE" id="PS50110"/>
    </source>
</evidence>
<dbReference type="CDD" id="cd17546">
    <property type="entry name" value="REC_hyHK_CKI1_RcsC-like"/>
    <property type="match status" value="1"/>
</dbReference>
<dbReference type="SUPFAM" id="SSF54695">
    <property type="entry name" value="POZ domain"/>
    <property type="match status" value="1"/>
</dbReference>
<feature type="non-terminal residue" evidence="8">
    <location>
        <position position="1"/>
    </location>
</feature>
<feature type="region of interest" description="Disordered" evidence="5">
    <location>
        <begin position="1254"/>
        <end position="1274"/>
    </location>
</feature>
<feature type="compositionally biased region" description="Polar residues" evidence="5">
    <location>
        <begin position="1108"/>
        <end position="1125"/>
    </location>
</feature>
<dbReference type="OrthoDB" id="21225at2759"/>
<protein>
    <submittedName>
        <fullName evidence="8">CheY-like protein</fullName>
    </submittedName>
</protein>
<feature type="compositionally biased region" description="Low complexity" evidence="5">
    <location>
        <begin position="1089"/>
        <end position="1101"/>
    </location>
</feature>
<feature type="region of interest" description="Disordered" evidence="5">
    <location>
        <begin position="1065"/>
        <end position="1172"/>
    </location>
</feature>
<feature type="compositionally biased region" description="Basic and acidic residues" evidence="5">
    <location>
        <begin position="1262"/>
        <end position="1274"/>
    </location>
</feature>
<evidence type="ECO:0000256" key="5">
    <source>
        <dbReference type="SAM" id="MobiDB-lite"/>
    </source>
</evidence>
<dbReference type="PROSITE" id="PS50097">
    <property type="entry name" value="BTB"/>
    <property type="match status" value="1"/>
</dbReference>
<feature type="region of interest" description="Disordered" evidence="5">
    <location>
        <begin position="726"/>
        <end position="770"/>
    </location>
</feature>
<gene>
    <name evidence="8" type="ORF">KCU76_g8297</name>
</gene>
<feature type="region of interest" description="Disordered" evidence="5">
    <location>
        <begin position="297"/>
        <end position="412"/>
    </location>
</feature>
<feature type="domain" description="Response regulatory" evidence="7">
    <location>
        <begin position="882"/>
        <end position="1042"/>
    </location>
</feature>
<evidence type="ECO:0000313" key="9">
    <source>
        <dbReference type="Proteomes" id="UP000779574"/>
    </source>
</evidence>
<dbReference type="SMART" id="SM00448">
    <property type="entry name" value="REC"/>
    <property type="match status" value="1"/>
</dbReference>
<evidence type="ECO:0000256" key="4">
    <source>
        <dbReference type="PROSITE-ProRule" id="PRU00169"/>
    </source>
</evidence>
<reference evidence="8" key="2">
    <citation type="submission" date="2021-08" db="EMBL/GenBank/DDBJ databases">
        <authorList>
            <person name="Gostincar C."/>
            <person name="Sun X."/>
            <person name="Song Z."/>
            <person name="Gunde-Cimerman N."/>
        </authorList>
    </citation>
    <scope>NUCLEOTIDE SEQUENCE</scope>
    <source>
        <strain evidence="8">EXF-9911</strain>
    </source>
</reference>
<dbReference type="InterPro" id="IPR011006">
    <property type="entry name" value="CheY-like_superfamily"/>
</dbReference>
<feature type="region of interest" description="Disordered" evidence="5">
    <location>
        <begin position="443"/>
        <end position="503"/>
    </location>
</feature>
<dbReference type="InterPro" id="IPR056143">
    <property type="entry name" value="DUF7726"/>
</dbReference>
<dbReference type="SUPFAM" id="SSF52172">
    <property type="entry name" value="CheY-like"/>
    <property type="match status" value="1"/>
</dbReference>
<feature type="compositionally biased region" description="Polar residues" evidence="5">
    <location>
        <begin position="455"/>
        <end position="467"/>
    </location>
</feature>
<evidence type="ECO:0000313" key="8">
    <source>
        <dbReference type="EMBL" id="KAG9690250.1"/>
    </source>
</evidence>
<dbReference type="PROSITE" id="PS50110">
    <property type="entry name" value="RESPONSE_REGULATORY"/>
    <property type="match status" value="1"/>
</dbReference>
<evidence type="ECO:0000256" key="1">
    <source>
        <dbReference type="ARBA" id="ARBA00022553"/>
    </source>
</evidence>
<evidence type="ECO:0000256" key="3">
    <source>
        <dbReference type="ARBA" id="ARBA00093463"/>
    </source>
</evidence>
<feature type="compositionally biased region" description="Pro residues" evidence="5">
    <location>
        <begin position="482"/>
        <end position="494"/>
    </location>
</feature>
<dbReference type="Gene3D" id="3.40.50.2300">
    <property type="match status" value="1"/>
</dbReference>
<keyword evidence="1 4" id="KW-0597">Phosphoprotein</keyword>
<dbReference type="PANTHER" id="PTHR42339">
    <property type="entry name" value="HISTONE H1"/>
    <property type="match status" value="1"/>
</dbReference>
<feature type="compositionally biased region" description="Basic and acidic residues" evidence="5">
    <location>
        <begin position="398"/>
        <end position="412"/>
    </location>
</feature>
<feature type="domain" description="BTB" evidence="6">
    <location>
        <begin position="1406"/>
        <end position="1475"/>
    </location>
</feature>
<feature type="region of interest" description="Disordered" evidence="5">
    <location>
        <begin position="785"/>
        <end position="872"/>
    </location>
</feature>
<dbReference type="Pfam" id="PF00072">
    <property type="entry name" value="Response_reg"/>
    <property type="match status" value="1"/>
</dbReference>
<feature type="compositionally biased region" description="Polar residues" evidence="5">
    <location>
        <begin position="365"/>
        <end position="382"/>
    </location>
</feature>
<accession>A0A9P8J8J6</accession>
<proteinExistence type="inferred from homology"/>
<dbReference type="GO" id="GO:0000156">
    <property type="term" value="F:phosphorelay response regulator activity"/>
    <property type="evidence" value="ECO:0007669"/>
    <property type="project" value="UniProtKB-ARBA"/>
</dbReference>
<dbReference type="Pfam" id="PF00651">
    <property type="entry name" value="BTB"/>
    <property type="match status" value="1"/>
</dbReference>
<dbReference type="FunFam" id="3.40.50.2300:FF:000146">
    <property type="entry name" value="Putative two-component response regulator SSK1p"/>
    <property type="match status" value="1"/>
</dbReference>
<comment type="caution">
    <text evidence="8">The sequence shown here is derived from an EMBL/GenBank/DDBJ whole genome shotgun (WGS) entry which is preliminary data.</text>
</comment>
<dbReference type="Pfam" id="PF24852">
    <property type="entry name" value="DUF7726"/>
    <property type="match status" value="2"/>
</dbReference>